<keyword evidence="3 5" id="KW-0012">Acyltransferase</keyword>
<name>A0A4R2IEM2_9GAMM</name>
<dbReference type="SUPFAM" id="SSF69593">
    <property type="entry name" value="Glycerol-3-phosphate (1)-acyltransferase"/>
    <property type="match status" value="1"/>
</dbReference>
<keyword evidence="6" id="KW-1185">Reference proteome</keyword>
<dbReference type="PANTHER" id="PTHR10434">
    <property type="entry name" value="1-ACYL-SN-GLYCEROL-3-PHOSPHATE ACYLTRANSFERASE"/>
    <property type="match status" value="1"/>
</dbReference>
<dbReference type="AlphaFoldDB" id="A0A4R2IEM2"/>
<reference evidence="5 6" key="1">
    <citation type="journal article" date="2015" name="Stand. Genomic Sci.">
        <title>Genomic Encyclopedia of Bacterial and Archaeal Type Strains, Phase III: the genomes of soil and plant-associated and newly described type strains.</title>
        <authorList>
            <person name="Whitman W.B."/>
            <person name="Woyke T."/>
            <person name="Klenk H.P."/>
            <person name="Zhou Y."/>
            <person name="Lilburn T.G."/>
            <person name="Beck B.J."/>
            <person name="De Vos P."/>
            <person name="Vandamme P."/>
            <person name="Eisen J.A."/>
            <person name="Garrity G."/>
            <person name="Hugenholtz P."/>
            <person name="Kyrpides N.C."/>
        </authorList>
    </citation>
    <scope>NUCLEOTIDE SEQUENCE [LARGE SCALE GENOMIC DNA]</scope>
    <source>
        <strain evidence="5 6">A3</strain>
    </source>
</reference>
<dbReference type="Pfam" id="PF01553">
    <property type="entry name" value="Acyltransferase"/>
    <property type="match status" value="1"/>
</dbReference>
<evidence type="ECO:0000256" key="1">
    <source>
        <dbReference type="ARBA" id="ARBA00005189"/>
    </source>
</evidence>
<evidence type="ECO:0000313" key="5">
    <source>
        <dbReference type="EMBL" id="TCO43121.1"/>
    </source>
</evidence>
<proteinExistence type="predicted"/>
<keyword evidence="2 5" id="KW-0808">Transferase</keyword>
<comment type="pathway">
    <text evidence="1">Lipid metabolism.</text>
</comment>
<dbReference type="EMBL" id="SLWQ01000001">
    <property type="protein sequence ID" value="TCO43121.1"/>
    <property type="molecule type" value="Genomic_DNA"/>
</dbReference>
<feature type="domain" description="Phospholipid/glycerol acyltransferase" evidence="4">
    <location>
        <begin position="47"/>
        <end position="159"/>
    </location>
</feature>
<sequence length="198" mass="21998">MTAPAWAALPPSVPQMPQNARRRLCAALLRACGWNLRGTFPDVPQLVLIAAPHSSWWDGVWGLLFKVAIGIDIAFMGKRELFVGPLGWLLRHLGGIPIERTAAHGLVEQMVARFRAQPRLWLGIAPEGTRRRVAKWRSGFWHIARAAGVPVLPVAFDYATRSIVIGEPFTPTADLDADLAALRAWYRPFRGRNHDVEG</sequence>
<dbReference type="GO" id="GO:0003841">
    <property type="term" value="F:1-acylglycerol-3-phosphate O-acyltransferase activity"/>
    <property type="evidence" value="ECO:0007669"/>
    <property type="project" value="TreeGrafter"/>
</dbReference>
<dbReference type="Proteomes" id="UP000294862">
    <property type="component" value="Unassembled WGS sequence"/>
</dbReference>
<evidence type="ECO:0000313" key="6">
    <source>
        <dbReference type="Proteomes" id="UP000294862"/>
    </source>
</evidence>
<comment type="caution">
    <text evidence="5">The sequence shown here is derived from an EMBL/GenBank/DDBJ whole genome shotgun (WGS) entry which is preliminary data.</text>
</comment>
<dbReference type="GO" id="GO:0006654">
    <property type="term" value="P:phosphatidic acid biosynthetic process"/>
    <property type="evidence" value="ECO:0007669"/>
    <property type="project" value="TreeGrafter"/>
</dbReference>
<organism evidence="5 6">
    <name type="scientific">Dokdonella fugitiva</name>
    <dbReference type="NCBI Taxonomy" id="328517"/>
    <lineage>
        <taxon>Bacteria</taxon>
        <taxon>Pseudomonadati</taxon>
        <taxon>Pseudomonadota</taxon>
        <taxon>Gammaproteobacteria</taxon>
        <taxon>Lysobacterales</taxon>
        <taxon>Rhodanobacteraceae</taxon>
        <taxon>Dokdonella</taxon>
    </lineage>
</organism>
<evidence type="ECO:0000256" key="3">
    <source>
        <dbReference type="ARBA" id="ARBA00023315"/>
    </source>
</evidence>
<gene>
    <name evidence="5" type="ORF">EV148_101540</name>
</gene>
<dbReference type="SMART" id="SM00563">
    <property type="entry name" value="PlsC"/>
    <property type="match status" value="1"/>
</dbReference>
<dbReference type="PANTHER" id="PTHR10434:SF9">
    <property type="entry name" value="PHOSPHOLIPID_GLYCEROL ACYLTRANSFERASE DOMAIN-CONTAINING PROTEIN"/>
    <property type="match status" value="1"/>
</dbReference>
<accession>A0A4R2IEM2</accession>
<evidence type="ECO:0000256" key="2">
    <source>
        <dbReference type="ARBA" id="ARBA00022679"/>
    </source>
</evidence>
<dbReference type="RefSeq" id="WP_131993041.1">
    <property type="nucleotide sequence ID" value="NZ_SLWQ01000001.1"/>
</dbReference>
<protein>
    <submittedName>
        <fullName evidence="5">1-acyl-sn-glycerol-3-phosphate acyltransferase</fullName>
    </submittedName>
</protein>
<evidence type="ECO:0000259" key="4">
    <source>
        <dbReference type="SMART" id="SM00563"/>
    </source>
</evidence>
<dbReference type="OrthoDB" id="9796839at2"/>
<dbReference type="InterPro" id="IPR002123">
    <property type="entry name" value="Plipid/glycerol_acylTrfase"/>
</dbReference>